<evidence type="ECO:0000313" key="1">
    <source>
        <dbReference type="EMBL" id="ORY51659.1"/>
    </source>
</evidence>
<dbReference type="Proteomes" id="UP000193642">
    <property type="component" value="Unassembled WGS sequence"/>
</dbReference>
<comment type="caution">
    <text evidence="1">The sequence shown here is derived from an EMBL/GenBank/DDBJ whole genome shotgun (WGS) entry which is preliminary data.</text>
</comment>
<accession>A0A1Y2CX99</accession>
<organism evidence="1 2">
    <name type="scientific">Rhizoclosmatium globosum</name>
    <dbReference type="NCBI Taxonomy" id="329046"/>
    <lineage>
        <taxon>Eukaryota</taxon>
        <taxon>Fungi</taxon>
        <taxon>Fungi incertae sedis</taxon>
        <taxon>Chytridiomycota</taxon>
        <taxon>Chytridiomycota incertae sedis</taxon>
        <taxon>Chytridiomycetes</taxon>
        <taxon>Chytridiales</taxon>
        <taxon>Chytriomycetaceae</taxon>
        <taxon>Rhizoclosmatium</taxon>
    </lineage>
</organism>
<proteinExistence type="predicted"/>
<dbReference type="EMBL" id="MCGO01000005">
    <property type="protein sequence ID" value="ORY51659.1"/>
    <property type="molecule type" value="Genomic_DNA"/>
</dbReference>
<protein>
    <submittedName>
        <fullName evidence="1">Uncharacterized protein</fullName>
    </submittedName>
</protein>
<sequence length="832" mass="91957">MYLHLLSAERLFDVGNPVFESVRTQGAPNTNHAVVGRIHEYLNVIGEFCPDQLAESLKDLFFTHYVDGLTQTVRAGLDNASAYKRKMLSFFVTTVLLFPQILPLLIPKLSSHLSTHSQTLSLYKIALMESIHRFSIYKPFPQTNQELFVCDVATMSLEFLLKSGLMVIAPQLCETFCAMEEVHIERKWFQMGVPVDKLLGSKLMLQVQTDIILMRIIDLVRASRFRLTRDREGPNAPTSHLMSCFTSAQLSRLCQILATRCDQEQQTKRITQTQVMSAANNNIPQNIHLVLLLELCGLVLGKQAAFEIFVYVIRKCARPCLGLPLDPVALRQSDLGELNSVHIVGSLRLAWKAKEGANGTADAYKLALETLTTVTNLWYLVLLKDEVVIHADRDITTKYILAPHWANILQLSIPKTSSLPVSSQINLLRILHQLIPTVLKQTTLAPTTSLLLPLSSTQPNVKDSITYLHTLSHIIASSVSSNTDGEPNNFHSAKSVLNFELSIPEGELWGGTGTSITGNAMTGVVMGQSGNSTPASIARAVSTIPEIPDKQTSILDALRQHVSGGLVGGDDGPAILFMEKKEFRRQNSDVLEKRRKKEGNKVEKRFWAVEFDALVSYLIGACCDEIGVTGPFSLAEALHEVLELRPFDSPPVALASLAQSQSDTNLISKFKSHPVLWECMMLIANDSNAYIYMKDVIRAHASHSPNSTHPFPDEAVATEWLIRVVARAHIGVMGSADAILLLPVIGNSEKAVLVTALWEVSESEYSGHVKQAVKKRKYSGGEDMDISHDDGNSAETRAKLEQVASMWKETLLGIVTRNVVTVGVDLACMFYQ</sequence>
<reference evidence="1 2" key="1">
    <citation type="submission" date="2016-07" db="EMBL/GenBank/DDBJ databases">
        <title>Pervasive Adenine N6-methylation of Active Genes in Fungi.</title>
        <authorList>
            <consortium name="DOE Joint Genome Institute"/>
            <person name="Mondo S.J."/>
            <person name="Dannebaum R.O."/>
            <person name="Kuo R.C."/>
            <person name="Labutti K."/>
            <person name="Haridas S."/>
            <person name="Kuo A."/>
            <person name="Salamov A."/>
            <person name="Ahrendt S.R."/>
            <person name="Lipzen A."/>
            <person name="Sullivan W."/>
            <person name="Andreopoulos W.B."/>
            <person name="Clum A."/>
            <person name="Lindquist E."/>
            <person name="Daum C."/>
            <person name="Ramamoorthy G.K."/>
            <person name="Gryganskyi A."/>
            <person name="Culley D."/>
            <person name="Magnuson J.K."/>
            <person name="James T.Y."/>
            <person name="O'Malley M.A."/>
            <person name="Stajich J.E."/>
            <person name="Spatafora J.W."/>
            <person name="Visel A."/>
            <person name="Grigoriev I.V."/>
        </authorList>
    </citation>
    <scope>NUCLEOTIDE SEQUENCE [LARGE SCALE GENOMIC DNA]</scope>
    <source>
        <strain evidence="1 2">JEL800</strain>
    </source>
</reference>
<dbReference type="OrthoDB" id="2130987at2759"/>
<gene>
    <name evidence="1" type="ORF">BCR33DRAFT_712675</name>
</gene>
<evidence type="ECO:0000313" key="2">
    <source>
        <dbReference type="Proteomes" id="UP000193642"/>
    </source>
</evidence>
<keyword evidence="2" id="KW-1185">Reference proteome</keyword>
<name>A0A1Y2CX99_9FUNG</name>
<dbReference type="AlphaFoldDB" id="A0A1Y2CX99"/>